<dbReference type="Proteomes" id="UP000067683">
    <property type="component" value="Chromosome"/>
</dbReference>
<sequence>MKPLSPTGGFIYTYAYHQDEKDLCQLEMRAFFGEDTGGKVIKSNRAIAPGRSPFIKERIELLFEEAEFADIVKRSGGLDMEDSTFKVIFPKINGLDAAEQVDFDEKRDMERQIGFVIKGKADVHNPDIIFGLIPYDGRWHFGIYQLSESVWFKHQQKPREYSTALSTKTARAIANIAVPDPKGVKAIDPCCGIGTVLVEALSMGIDIVGRDINPLVVDGSRENIAHFGLSGSVDLGAIADITEQYDVAIIDMPYNLYTHATPDEQQEILKHALPVTKKLLVVTIEPIDHMIEQAGFTIIDRCIAKKSLFLREILVCEKMEMPLFSGHELQQA</sequence>
<dbReference type="InterPro" id="IPR029063">
    <property type="entry name" value="SAM-dependent_MTases_sf"/>
</dbReference>
<dbReference type="AlphaFoldDB" id="A0A0U2ZBK3"/>
<keyword evidence="2" id="KW-0808">Transferase</keyword>
<dbReference type="OrthoDB" id="9791556at2"/>
<dbReference type="InterPro" id="IPR000241">
    <property type="entry name" value="RlmKL-like_Mtase"/>
</dbReference>
<proteinExistence type="predicted"/>
<organism evidence="2 3">
    <name type="scientific">Planococcus rifietoensis</name>
    <dbReference type="NCBI Taxonomy" id="200991"/>
    <lineage>
        <taxon>Bacteria</taxon>
        <taxon>Bacillati</taxon>
        <taxon>Bacillota</taxon>
        <taxon>Bacilli</taxon>
        <taxon>Bacillales</taxon>
        <taxon>Caryophanaceae</taxon>
        <taxon>Planococcus</taxon>
    </lineage>
</organism>
<evidence type="ECO:0000259" key="1">
    <source>
        <dbReference type="Pfam" id="PF01170"/>
    </source>
</evidence>
<keyword evidence="3" id="KW-1185">Reference proteome</keyword>
<dbReference type="EMBL" id="CP013659">
    <property type="protein sequence ID" value="ALS76620.1"/>
    <property type="molecule type" value="Genomic_DNA"/>
</dbReference>
<dbReference type="PANTHER" id="PTHR14911:SF13">
    <property type="entry name" value="TRNA (GUANINE(6)-N2)-METHYLTRANSFERASE THUMP3"/>
    <property type="match status" value="1"/>
</dbReference>
<accession>A0A0U2ZBK3</accession>
<reference evidence="2" key="1">
    <citation type="submission" date="2016-01" db="EMBL/GenBank/DDBJ databases">
        <title>Complete genome of Planococcus rifietoensis type strain M8.</title>
        <authorList>
            <person name="See-Too W.S."/>
        </authorList>
    </citation>
    <scope>NUCLEOTIDE SEQUENCE [LARGE SCALE GENOMIC DNA]</scope>
    <source>
        <strain evidence="2">M8</strain>
    </source>
</reference>
<dbReference type="SUPFAM" id="SSF53335">
    <property type="entry name" value="S-adenosyl-L-methionine-dependent methyltransferases"/>
    <property type="match status" value="1"/>
</dbReference>
<dbReference type="GO" id="GO:0030488">
    <property type="term" value="P:tRNA methylation"/>
    <property type="evidence" value="ECO:0007669"/>
    <property type="project" value="TreeGrafter"/>
</dbReference>
<feature type="domain" description="Ribosomal RNA large subunit methyltransferase K/L-like methyltransferase" evidence="1">
    <location>
        <begin position="157"/>
        <end position="264"/>
    </location>
</feature>
<protein>
    <submittedName>
        <fullName evidence="2">RNA methyltransferase</fullName>
    </submittedName>
</protein>
<dbReference type="CDD" id="cd02440">
    <property type="entry name" value="AdoMet_MTases"/>
    <property type="match status" value="1"/>
</dbReference>
<dbReference type="KEGG" id="prt:AUC31_16015"/>
<name>A0A0U2ZBK3_9BACL</name>
<gene>
    <name evidence="2" type="ORF">AUC31_16015</name>
</gene>
<dbReference type="STRING" id="200991.AUC31_16015"/>
<evidence type="ECO:0000313" key="3">
    <source>
        <dbReference type="Proteomes" id="UP000067683"/>
    </source>
</evidence>
<keyword evidence="2" id="KW-0489">Methyltransferase</keyword>
<dbReference type="Gene3D" id="3.40.50.150">
    <property type="entry name" value="Vaccinia Virus protein VP39"/>
    <property type="match status" value="1"/>
</dbReference>
<dbReference type="RefSeq" id="WP_058383322.1">
    <property type="nucleotide sequence ID" value="NZ_CP013659.2"/>
</dbReference>
<dbReference type="GO" id="GO:0016423">
    <property type="term" value="F:tRNA (guanine) methyltransferase activity"/>
    <property type="evidence" value="ECO:0007669"/>
    <property type="project" value="TreeGrafter"/>
</dbReference>
<dbReference type="PANTHER" id="PTHR14911">
    <property type="entry name" value="THUMP DOMAIN-CONTAINING"/>
    <property type="match status" value="1"/>
</dbReference>
<evidence type="ECO:0000313" key="2">
    <source>
        <dbReference type="EMBL" id="ALS76620.1"/>
    </source>
</evidence>
<dbReference type="Pfam" id="PF01170">
    <property type="entry name" value="UPF0020"/>
    <property type="match status" value="1"/>
</dbReference>